<dbReference type="InterPro" id="IPR006136">
    <property type="entry name" value="FlhB"/>
</dbReference>
<evidence type="ECO:0000313" key="15">
    <source>
        <dbReference type="Proteomes" id="UP000286954"/>
    </source>
</evidence>
<organism evidence="14 15">
    <name type="scientific">Glycocaulis alkaliphilus</name>
    <dbReference type="NCBI Taxonomy" id="1434191"/>
    <lineage>
        <taxon>Bacteria</taxon>
        <taxon>Pseudomonadati</taxon>
        <taxon>Pseudomonadota</taxon>
        <taxon>Alphaproteobacteria</taxon>
        <taxon>Maricaulales</taxon>
        <taxon>Maricaulaceae</taxon>
        <taxon>Glycocaulis</taxon>
    </lineage>
</organism>
<evidence type="ECO:0000256" key="1">
    <source>
        <dbReference type="ARBA" id="ARBA00004651"/>
    </source>
</evidence>
<evidence type="ECO:0000256" key="8">
    <source>
        <dbReference type="ARBA" id="ARBA00022927"/>
    </source>
</evidence>
<evidence type="ECO:0000256" key="3">
    <source>
        <dbReference type="ARBA" id="ARBA00021622"/>
    </source>
</evidence>
<keyword evidence="14" id="KW-0282">Flagellum</keyword>
<gene>
    <name evidence="13" type="primary">flhB</name>
    <name evidence="14" type="ORF">X907_2040</name>
</gene>
<keyword evidence="7 13" id="KW-1005">Bacterial flagellum biogenesis</keyword>
<dbReference type="PRINTS" id="PR00950">
    <property type="entry name" value="TYPE3IMSPROT"/>
</dbReference>
<comment type="subcellular location">
    <subcellularLocation>
        <location evidence="1">Cell membrane</location>
        <topology evidence="1">Multi-pass membrane protein</topology>
    </subcellularLocation>
</comment>
<dbReference type="InterPro" id="IPR006135">
    <property type="entry name" value="T3SS_substrate_exporter"/>
</dbReference>
<dbReference type="GO" id="GO:0005886">
    <property type="term" value="C:plasma membrane"/>
    <property type="evidence" value="ECO:0007669"/>
    <property type="project" value="UniProtKB-SubCell"/>
</dbReference>
<keyword evidence="10 13" id="KW-0472">Membrane</keyword>
<evidence type="ECO:0000256" key="5">
    <source>
        <dbReference type="ARBA" id="ARBA00022475"/>
    </source>
</evidence>
<dbReference type="RefSeq" id="WP_127567600.1">
    <property type="nucleotide sequence ID" value="NZ_BMFB01000001.1"/>
</dbReference>
<dbReference type="Pfam" id="PF01312">
    <property type="entry name" value="Bac_export_2"/>
    <property type="match status" value="1"/>
</dbReference>
<dbReference type="FunFam" id="3.40.1690.10:FF:000001">
    <property type="entry name" value="Flagellar biosynthetic protein FlhB"/>
    <property type="match status" value="1"/>
</dbReference>
<proteinExistence type="inferred from homology"/>
<feature type="transmembrane region" description="Helical" evidence="13">
    <location>
        <begin position="146"/>
        <end position="166"/>
    </location>
</feature>
<feature type="transmembrane region" description="Helical" evidence="13">
    <location>
        <begin position="78"/>
        <end position="111"/>
    </location>
</feature>
<feature type="transmembrane region" description="Helical" evidence="13">
    <location>
        <begin position="190"/>
        <end position="212"/>
    </location>
</feature>
<dbReference type="AlphaFoldDB" id="A0A3T0EAU4"/>
<keyword evidence="5 13" id="KW-1003">Cell membrane</keyword>
<dbReference type="PANTHER" id="PTHR30531:SF12">
    <property type="entry name" value="FLAGELLAR BIOSYNTHETIC PROTEIN FLHB"/>
    <property type="match status" value="1"/>
</dbReference>
<dbReference type="NCBIfam" id="TIGR00328">
    <property type="entry name" value="flhB"/>
    <property type="match status" value="1"/>
</dbReference>
<keyword evidence="9 13" id="KW-1133">Transmembrane helix</keyword>
<dbReference type="Gene3D" id="3.40.1690.10">
    <property type="entry name" value="secretion proteins EscU"/>
    <property type="match status" value="1"/>
</dbReference>
<dbReference type="SUPFAM" id="SSF160544">
    <property type="entry name" value="EscU C-terminal domain-like"/>
    <property type="match status" value="1"/>
</dbReference>
<evidence type="ECO:0000256" key="7">
    <source>
        <dbReference type="ARBA" id="ARBA00022795"/>
    </source>
</evidence>
<evidence type="ECO:0000256" key="12">
    <source>
        <dbReference type="ARBA" id="ARBA00025078"/>
    </source>
</evidence>
<keyword evidence="6 13" id="KW-0812">Transmembrane</keyword>
<keyword evidence="11 13" id="KW-1006">Bacterial flagellum protein export</keyword>
<keyword evidence="14" id="KW-0969">Cilium</keyword>
<evidence type="ECO:0000256" key="13">
    <source>
        <dbReference type="RuleBase" id="RU364091"/>
    </source>
</evidence>
<evidence type="ECO:0000256" key="2">
    <source>
        <dbReference type="ARBA" id="ARBA00010690"/>
    </source>
</evidence>
<dbReference type="GO" id="GO:0009306">
    <property type="term" value="P:protein secretion"/>
    <property type="evidence" value="ECO:0007669"/>
    <property type="project" value="InterPro"/>
</dbReference>
<dbReference type="Gene3D" id="6.10.250.2080">
    <property type="match status" value="1"/>
</dbReference>
<evidence type="ECO:0000313" key="14">
    <source>
        <dbReference type="EMBL" id="AZU04563.1"/>
    </source>
</evidence>
<dbReference type="InterPro" id="IPR029025">
    <property type="entry name" value="T3SS_substrate_exporter_C"/>
</dbReference>
<evidence type="ECO:0000256" key="10">
    <source>
        <dbReference type="ARBA" id="ARBA00023136"/>
    </source>
</evidence>
<evidence type="ECO:0000256" key="11">
    <source>
        <dbReference type="ARBA" id="ARBA00023225"/>
    </source>
</evidence>
<sequence>MAEGEDKSEKTEPPSQRKLDKAREKGDVPKSQEIPAWFILAAGLGVLAAFGPSMGAGLTRELSVFLSQPHEMSLDNTGALALTMAAVMKVLLVMGLAFGAIIAAALAGHFVQHGLIFTTSKLEPKLSKLNPVEGVKRILGPQGWVNFVKGLAKMALVAIAITIVLWPRQSLLAGLPAVAPAQILVLFREIAIQLMLAALAVFAIIALADYIFQRQQFYDRNKMSRREIRDEFKESEGDPMVRARLRQIRQERARKRMMAAVPEAAVVITNPTHYAVALKYQQGVTAAPICVAKGVEAVALKIREIAEEHGVPIVEDPPLARALHASVDLDEVIPPEHFAAVAKVIGYVLSLKKRR</sequence>
<feature type="transmembrane region" description="Helical" evidence="13">
    <location>
        <begin position="34"/>
        <end position="58"/>
    </location>
</feature>
<protein>
    <recommendedName>
        <fullName evidence="3 13">Flagellar biosynthetic protein FlhB</fullName>
    </recommendedName>
</protein>
<keyword evidence="14" id="KW-0966">Cell projection</keyword>
<dbReference type="KEGG" id="gak:X907_2040"/>
<dbReference type="GO" id="GO:0044780">
    <property type="term" value="P:bacterial-type flagellum assembly"/>
    <property type="evidence" value="ECO:0007669"/>
    <property type="project" value="InterPro"/>
</dbReference>
<evidence type="ECO:0000256" key="6">
    <source>
        <dbReference type="ARBA" id="ARBA00022692"/>
    </source>
</evidence>
<dbReference type="OrthoDB" id="9807950at2"/>
<keyword evidence="15" id="KW-1185">Reference proteome</keyword>
<dbReference type="PANTHER" id="PTHR30531">
    <property type="entry name" value="FLAGELLAR BIOSYNTHETIC PROTEIN FLHB"/>
    <property type="match status" value="1"/>
</dbReference>
<dbReference type="Proteomes" id="UP000286954">
    <property type="component" value="Chromosome"/>
</dbReference>
<reference evidence="14 15" key="1">
    <citation type="submission" date="2016-12" db="EMBL/GenBank/DDBJ databases">
        <title>The genome of dimorphic prosthecate Glycocaulis alkaliphilus 6b-8t, isolated from crude oil dictates its adaptability in petroleum environments.</title>
        <authorList>
            <person name="Wu X.-L."/>
            <person name="Geng S."/>
        </authorList>
    </citation>
    <scope>NUCLEOTIDE SEQUENCE [LARGE SCALE GENOMIC DNA]</scope>
    <source>
        <strain evidence="14 15">6B-8</strain>
    </source>
</reference>
<evidence type="ECO:0000256" key="9">
    <source>
        <dbReference type="ARBA" id="ARBA00022989"/>
    </source>
</evidence>
<keyword evidence="8 13" id="KW-0653">Protein transport</keyword>
<dbReference type="EMBL" id="CP018911">
    <property type="protein sequence ID" value="AZU04563.1"/>
    <property type="molecule type" value="Genomic_DNA"/>
</dbReference>
<evidence type="ECO:0000256" key="4">
    <source>
        <dbReference type="ARBA" id="ARBA00022448"/>
    </source>
</evidence>
<comment type="similarity">
    <text evidence="2 13">Belongs to the type III secretion exporter family.</text>
</comment>
<accession>A0A3T0EAU4</accession>
<keyword evidence="4 13" id="KW-0813">Transport</keyword>
<comment type="function">
    <text evidence="12 13">Required for formation of the rod structure in the basal body of the flagellar apparatus. Together with FliI and FliH, may constitute the export apparatus of flagellin.</text>
</comment>
<name>A0A3T0EAU4_9PROT</name>